<accession>A0A2T0R4S7</accession>
<dbReference type="RefSeq" id="WP_146164361.1">
    <property type="nucleotide sequence ID" value="NZ_PVZG01000066.1"/>
</dbReference>
<name>A0A2T0R4S7_9ACTN</name>
<dbReference type="Proteomes" id="UP000239209">
    <property type="component" value="Unassembled WGS sequence"/>
</dbReference>
<evidence type="ECO:0000313" key="1">
    <source>
        <dbReference type="EMBL" id="PRY15377.1"/>
    </source>
</evidence>
<proteinExistence type="predicted"/>
<evidence type="ECO:0008006" key="3">
    <source>
        <dbReference type="Google" id="ProtNLM"/>
    </source>
</evidence>
<dbReference type="EMBL" id="PVZG01000066">
    <property type="protein sequence ID" value="PRY15377.1"/>
    <property type="molecule type" value="Genomic_DNA"/>
</dbReference>
<protein>
    <recommendedName>
        <fullName evidence="3">Tetratricopeptide repeat protein</fullName>
    </recommendedName>
</protein>
<organism evidence="1 2">
    <name type="scientific">Pseudosporangium ferrugineum</name>
    <dbReference type="NCBI Taxonomy" id="439699"/>
    <lineage>
        <taxon>Bacteria</taxon>
        <taxon>Bacillati</taxon>
        <taxon>Actinomycetota</taxon>
        <taxon>Actinomycetes</taxon>
        <taxon>Micromonosporales</taxon>
        <taxon>Micromonosporaceae</taxon>
        <taxon>Pseudosporangium</taxon>
    </lineage>
</organism>
<reference evidence="1 2" key="1">
    <citation type="submission" date="2018-03" db="EMBL/GenBank/DDBJ databases">
        <title>Genomic Encyclopedia of Archaeal and Bacterial Type Strains, Phase II (KMG-II): from individual species to whole genera.</title>
        <authorList>
            <person name="Goeker M."/>
        </authorList>
    </citation>
    <scope>NUCLEOTIDE SEQUENCE [LARGE SCALE GENOMIC DNA]</scope>
    <source>
        <strain evidence="1 2">DSM 45348</strain>
    </source>
</reference>
<evidence type="ECO:0000313" key="2">
    <source>
        <dbReference type="Proteomes" id="UP000239209"/>
    </source>
</evidence>
<sequence>MVPDDARAHGIDLVLGRPQGLAAIALRQVLGTPEPPLWPSVALPGEGFKERFERWQTDLRATHPDEAIAQSWVWLLADLGELDLAVAMVEKLGDGVPGAKLRHAEIVYTRARGGDRENARRMFREVAAETTDAATRMHCLLRLGDIARGRAGRQARGVWVIPHLAESYLRAVQVLVATRGGRLRPEEGGDAYRLLQQTSLRLFEQMAAVGPRLAWPVIGAWCGGAARWGDRATRLVRNGNRLALIRQHRAMLRSLAVLLRGRPAPADVRGEMRALRATYQAADDIPGAANCTVTLAVLARADGDRSAARCLLDAAMADYTVGRPDGLPLAAGEALVKIVRRLLER</sequence>
<keyword evidence="2" id="KW-1185">Reference proteome</keyword>
<dbReference type="AlphaFoldDB" id="A0A2T0R4S7"/>
<gene>
    <name evidence="1" type="ORF">CLV70_1661</name>
</gene>
<dbReference type="OrthoDB" id="3333823at2"/>
<comment type="caution">
    <text evidence="1">The sequence shown here is derived from an EMBL/GenBank/DDBJ whole genome shotgun (WGS) entry which is preliminary data.</text>
</comment>